<gene>
    <name evidence="1" type="ORF">S03H2_48586</name>
</gene>
<proteinExistence type="predicted"/>
<dbReference type="EMBL" id="BARU01030646">
    <property type="protein sequence ID" value="GAH65591.1"/>
    <property type="molecule type" value="Genomic_DNA"/>
</dbReference>
<protein>
    <recommendedName>
        <fullName evidence="2">ABC transporter ATP-binding protein</fullName>
    </recommendedName>
</protein>
<evidence type="ECO:0000313" key="1">
    <source>
        <dbReference type="EMBL" id="GAH65591.1"/>
    </source>
</evidence>
<feature type="non-terminal residue" evidence="1">
    <location>
        <position position="1"/>
    </location>
</feature>
<dbReference type="SUPFAM" id="SSF52540">
    <property type="entry name" value="P-loop containing nucleoside triphosphate hydrolases"/>
    <property type="match status" value="1"/>
</dbReference>
<comment type="caution">
    <text evidence="1">The sequence shown here is derived from an EMBL/GenBank/DDBJ whole genome shotgun (WGS) entry which is preliminary data.</text>
</comment>
<reference evidence="1" key="1">
    <citation type="journal article" date="2014" name="Front. Microbiol.">
        <title>High frequency of phylogenetically diverse reductive dehalogenase-homologous genes in deep subseafloor sedimentary metagenomes.</title>
        <authorList>
            <person name="Kawai M."/>
            <person name="Futagami T."/>
            <person name="Toyoda A."/>
            <person name="Takaki Y."/>
            <person name="Nishi S."/>
            <person name="Hori S."/>
            <person name="Arai W."/>
            <person name="Tsubouchi T."/>
            <person name="Morono Y."/>
            <person name="Uchiyama I."/>
            <person name="Ito T."/>
            <person name="Fujiyama A."/>
            <person name="Inagaki F."/>
            <person name="Takami H."/>
        </authorList>
    </citation>
    <scope>NUCLEOTIDE SEQUENCE</scope>
    <source>
        <strain evidence="1">Expedition CK06-06</strain>
    </source>
</reference>
<accession>X1H5Z7</accession>
<sequence length="62" mass="6582">EPLASLDRGSRRRLAALLNELATGRTILMVSHTPELFQGDATELRFDAGSVHVRAPDGPAAG</sequence>
<dbReference type="Gene3D" id="3.40.50.300">
    <property type="entry name" value="P-loop containing nucleotide triphosphate hydrolases"/>
    <property type="match status" value="1"/>
</dbReference>
<dbReference type="AlphaFoldDB" id="X1H5Z7"/>
<name>X1H5Z7_9ZZZZ</name>
<dbReference type="InterPro" id="IPR027417">
    <property type="entry name" value="P-loop_NTPase"/>
</dbReference>
<evidence type="ECO:0008006" key="2">
    <source>
        <dbReference type="Google" id="ProtNLM"/>
    </source>
</evidence>
<organism evidence="1">
    <name type="scientific">marine sediment metagenome</name>
    <dbReference type="NCBI Taxonomy" id="412755"/>
    <lineage>
        <taxon>unclassified sequences</taxon>
        <taxon>metagenomes</taxon>
        <taxon>ecological metagenomes</taxon>
    </lineage>
</organism>